<dbReference type="AlphaFoldDB" id="A0A5C5FKJ5"/>
<sequence>MAPRTDHVDALEARPSLAETAPLAGTPLALRLPDDVWLRAFAALDYYAIKRDKSLDDKLFRSGPDGGKLKVGMTFGLHPHIQKIDPFDRSRWLLVCAEENKKRKDATIVTAWNYPAMAEFATSPACTRLKVRAAPLMFYDAAETKHTHVLLNDPEGVRVGQVFQALGEWFNKVAPKYVTEAADYDSVTRKRRVLNEEIVDNCFWLGWNDLVVRAGGEGKRPVLNVYLEPNEDDE</sequence>
<dbReference type="Proteomes" id="UP000311382">
    <property type="component" value="Unassembled WGS sequence"/>
</dbReference>
<name>A0A5C5FKJ5_9BASI</name>
<dbReference type="OrthoDB" id="2539743at2759"/>
<evidence type="ECO:0000313" key="2">
    <source>
        <dbReference type="Proteomes" id="UP000311382"/>
    </source>
</evidence>
<reference evidence="1 2" key="1">
    <citation type="submission" date="2019-03" db="EMBL/GenBank/DDBJ databases">
        <title>Rhodosporidium diobovatum UCD-FST 08-225 genome sequencing, assembly, and annotation.</title>
        <authorList>
            <person name="Fakankun I.U."/>
            <person name="Fristensky B."/>
            <person name="Levin D.B."/>
        </authorList>
    </citation>
    <scope>NUCLEOTIDE SEQUENCE [LARGE SCALE GENOMIC DNA]</scope>
    <source>
        <strain evidence="1 2">UCD-FST 08-225</strain>
    </source>
</reference>
<dbReference type="EMBL" id="SOZI01000217">
    <property type="protein sequence ID" value="TNY17308.1"/>
    <property type="molecule type" value="Genomic_DNA"/>
</dbReference>
<organism evidence="1 2">
    <name type="scientific">Rhodotorula diobovata</name>
    <dbReference type="NCBI Taxonomy" id="5288"/>
    <lineage>
        <taxon>Eukaryota</taxon>
        <taxon>Fungi</taxon>
        <taxon>Dikarya</taxon>
        <taxon>Basidiomycota</taxon>
        <taxon>Pucciniomycotina</taxon>
        <taxon>Microbotryomycetes</taxon>
        <taxon>Sporidiobolales</taxon>
        <taxon>Sporidiobolaceae</taxon>
        <taxon>Rhodotorula</taxon>
    </lineage>
</organism>
<proteinExistence type="predicted"/>
<keyword evidence="2" id="KW-1185">Reference proteome</keyword>
<gene>
    <name evidence="1" type="ORF">DMC30DRAFT_419909</name>
</gene>
<protein>
    <submittedName>
        <fullName evidence="1">Uncharacterized protein</fullName>
    </submittedName>
</protein>
<comment type="caution">
    <text evidence="1">The sequence shown here is derived from an EMBL/GenBank/DDBJ whole genome shotgun (WGS) entry which is preliminary data.</text>
</comment>
<accession>A0A5C5FKJ5</accession>
<evidence type="ECO:0000313" key="1">
    <source>
        <dbReference type="EMBL" id="TNY17308.1"/>
    </source>
</evidence>